<dbReference type="AlphaFoldDB" id="A0A1G4KC36"/>
<reference evidence="2" key="1">
    <citation type="submission" date="2016-03" db="EMBL/GenBank/DDBJ databases">
        <authorList>
            <person name="Devillers Hugo."/>
        </authorList>
    </citation>
    <scope>NUCLEOTIDE SEQUENCE [LARGE SCALE GENOMIC DNA]</scope>
</reference>
<dbReference type="PANTHER" id="PTHR39214:SF1">
    <property type="entry name" value="MICROBODY (PEROXISOME) BIOGENESIS PROTEIN PEROXIN 8 (EUROFUNG)"/>
    <property type="match status" value="1"/>
</dbReference>
<evidence type="ECO:0000313" key="1">
    <source>
        <dbReference type="EMBL" id="SCV01908.1"/>
    </source>
</evidence>
<dbReference type="InterPro" id="IPR055334">
    <property type="entry name" value="PEX8-like"/>
</dbReference>
<dbReference type="PANTHER" id="PTHR39214">
    <property type="entry name" value="MICROBODY (PEROXISOME) BIOGENESIS PROTEIN PEROXIN 8 (EUROFUNG)"/>
    <property type="match status" value="1"/>
</dbReference>
<name>A0A1G4KC36_9SACH</name>
<proteinExistence type="predicted"/>
<dbReference type="EMBL" id="LT598484">
    <property type="protein sequence ID" value="SCV01908.1"/>
    <property type="molecule type" value="Genomic_DNA"/>
</dbReference>
<evidence type="ECO:0000313" key="2">
    <source>
        <dbReference type="Proteomes" id="UP000191144"/>
    </source>
</evidence>
<sequence>MSLVTQGHDLDASVDYLVSILHKPGFSGKIQHILSNLVYYVPRLRTHRKLEQLVVAMLESAIWPVAIDGDWIILQETAEAIFSWKLEISEPVIDVAEFYEVWDRAIRNCRAWTVAKLTIIAGILNTRTKFEDLQTRFFLDAPSSVSRKYLDWKYKFFMPLWQQLFTVSLRNAPIEAEHLAVFMSQLFEIRDVKKISGDLLAPVLLHLSLAYVKGPNASPRFVSKNLGSIAKTLEATLPNVDVGLANETLNSVCATAFDISLREMHAPKANYSSQTHSNQLLTVVLILRGCLLRSKTPRGWYNQAIISLFYMDFIAQDFGKAGFQSYEYIYNVSSAACTIGIAQYYCCLSVMRGNIWPSHESNVVNTSRILFLLNFLESSLGLVPIAPDFLDDYVVPVLSRYGASSNTSICEAAQAAQLCLYSNNSSGKFLQVWKAAHYQDFLQQSIHQYLGGVLSSSQLVHIFAAISQDIPLLSQANPDISREILHYTYLRILNCRDEHPEVISTLILCLIKQLSHIQSNYTTDWLENCVELIQLCPSQKEKVLDGLWKQITSSRLPDDRALNWFLNNQSKL</sequence>
<dbReference type="OrthoDB" id="2357318at2759"/>
<protein>
    <submittedName>
        <fullName evidence="1">LAME_0G19284g1_1</fullName>
    </submittedName>
</protein>
<dbReference type="Proteomes" id="UP000191144">
    <property type="component" value="Chromosome G"/>
</dbReference>
<gene>
    <name evidence="1" type="ORF">LAME_0G19284G</name>
</gene>
<organism evidence="1 2">
    <name type="scientific">Lachancea meyersii CBS 8951</name>
    <dbReference type="NCBI Taxonomy" id="1266667"/>
    <lineage>
        <taxon>Eukaryota</taxon>
        <taxon>Fungi</taxon>
        <taxon>Dikarya</taxon>
        <taxon>Ascomycota</taxon>
        <taxon>Saccharomycotina</taxon>
        <taxon>Saccharomycetes</taxon>
        <taxon>Saccharomycetales</taxon>
        <taxon>Saccharomycetaceae</taxon>
        <taxon>Lachancea</taxon>
    </lineage>
</organism>
<accession>A0A1G4KC36</accession>
<keyword evidence="2" id="KW-1185">Reference proteome</keyword>